<reference evidence="4" key="1">
    <citation type="submission" date="2015-11" db="EMBL/GenBank/DDBJ databases">
        <authorList>
            <person name="Varghese N."/>
        </authorList>
    </citation>
    <scope>NUCLEOTIDE SEQUENCE [LARGE SCALE GENOMIC DNA]</scope>
    <source>
        <strain evidence="4">DSM 45899</strain>
    </source>
</reference>
<organism evidence="3 4">
    <name type="scientific">Parafrankia irregularis</name>
    <dbReference type="NCBI Taxonomy" id="795642"/>
    <lineage>
        <taxon>Bacteria</taxon>
        <taxon>Bacillati</taxon>
        <taxon>Actinomycetota</taxon>
        <taxon>Actinomycetes</taxon>
        <taxon>Frankiales</taxon>
        <taxon>Frankiaceae</taxon>
        <taxon>Parafrankia</taxon>
    </lineage>
</organism>
<dbReference type="Proteomes" id="UP000198802">
    <property type="component" value="Unassembled WGS sequence"/>
</dbReference>
<name>A0A0S4QUD0_9ACTN</name>
<dbReference type="EMBL" id="FAOZ01000027">
    <property type="protein sequence ID" value="CUU59339.1"/>
    <property type="molecule type" value="Genomic_DNA"/>
</dbReference>
<dbReference type="InterPro" id="IPR017517">
    <property type="entry name" value="Maleyloyr_isom"/>
</dbReference>
<sequence>MTDLGAGNFPNTLSRHASAGSRRGDPTKRLGTDMNIDDAWQAIDTQRLRVADLLEELTDEEWRAPSLCGGWTVRDVAAHLTLQQTGPGAALRMAARSPGGMKRVIHRSACLRAEMPIEQMIAEIRGMVGSRKHNVGVTYRETLIDILVHGLDIAIPLDRPLETSTDAAAVAADRVWSVAFPSFGYPFFPRKRLRGLRLTASDADWSVGEGVPVDGPMDAILLLLTGRTAAVEWLSGEGTRVLRDGLVPTQEP</sequence>
<dbReference type="InterPro" id="IPR034660">
    <property type="entry name" value="DinB/YfiT-like"/>
</dbReference>
<evidence type="ECO:0000256" key="1">
    <source>
        <dbReference type="SAM" id="MobiDB-lite"/>
    </source>
</evidence>
<protein>
    <submittedName>
        <fullName evidence="3">TIGR03083 family protein</fullName>
    </submittedName>
</protein>
<evidence type="ECO:0000313" key="4">
    <source>
        <dbReference type="Proteomes" id="UP000198802"/>
    </source>
</evidence>
<dbReference type="NCBIfam" id="TIGR03083">
    <property type="entry name" value="maleylpyruvate isomerase family mycothiol-dependent enzyme"/>
    <property type="match status" value="1"/>
</dbReference>
<keyword evidence="4" id="KW-1185">Reference proteome</keyword>
<proteinExistence type="predicted"/>
<feature type="compositionally biased region" description="Basic and acidic residues" evidence="1">
    <location>
        <begin position="22"/>
        <end position="31"/>
    </location>
</feature>
<dbReference type="Gene3D" id="1.20.120.450">
    <property type="entry name" value="dinb family like domain"/>
    <property type="match status" value="1"/>
</dbReference>
<dbReference type="GO" id="GO:0046872">
    <property type="term" value="F:metal ion binding"/>
    <property type="evidence" value="ECO:0007669"/>
    <property type="project" value="InterPro"/>
</dbReference>
<dbReference type="InterPro" id="IPR024344">
    <property type="entry name" value="MDMPI_metal-binding"/>
</dbReference>
<evidence type="ECO:0000313" key="3">
    <source>
        <dbReference type="EMBL" id="CUU59339.1"/>
    </source>
</evidence>
<dbReference type="Pfam" id="PF11716">
    <property type="entry name" value="MDMPI_N"/>
    <property type="match status" value="1"/>
</dbReference>
<gene>
    <name evidence="3" type="ORF">Ga0074812_12716</name>
</gene>
<dbReference type="AlphaFoldDB" id="A0A0S4QUD0"/>
<dbReference type="SUPFAM" id="SSF109854">
    <property type="entry name" value="DinB/YfiT-like putative metalloenzymes"/>
    <property type="match status" value="1"/>
</dbReference>
<feature type="domain" description="Mycothiol-dependent maleylpyruvate isomerase metal-binding" evidence="2">
    <location>
        <begin position="48"/>
        <end position="99"/>
    </location>
</feature>
<feature type="region of interest" description="Disordered" evidence="1">
    <location>
        <begin position="1"/>
        <end position="33"/>
    </location>
</feature>
<accession>A0A0S4QUD0</accession>
<evidence type="ECO:0000259" key="2">
    <source>
        <dbReference type="Pfam" id="PF11716"/>
    </source>
</evidence>